<dbReference type="Pfam" id="PF07686">
    <property type="entry name" value="V-set"/>
    <property type="match status" value="1"/>
</dbReference>
<dbReference type="GO" id="GO:0086091">
    <property type="term" value="P:regulation of heart rate by cardiac conduction"/>
    <property type="evidence" value="ECO:0007669"/>
    <property type="project" value="TreeGrafter"/>
</dbReference>
<dbReference type="EMBL" id="JAINUG010000271">
    <property type="protein sequence ID" value="KAJ8384448.1"/>
    <property type="molecule type" value="Genomic_DNA"/>
</dbReference>
<keyword evidence="5" id="KW-1003">Cell membrane</keyword>
<evidence type="ECO:0000256" key="10">
    <source>
        <dbReference type="ARBA" id="ARBA00023053"/>
    </source>
</evidence>
<evidence type="ECO:0000256" key="20">
    <source>
        <dbReference type="SAM" id="MobiDB-lite"/>
    </source>
</evidence>
<dbReference type="GO" id="GO:0019871">
    <property type="term" value="F:sodium channel inhibitor activity"/>
    <property type="evidence" value="ECO:0007669"/>
    <property type="project" value="TreeGrafter"/>
</dbReference>
<keyword evidence="7 22" id="KW-0732">Signal</keyword>
<evidence type="ECO:0000256" key="6">
    <source>
        <dbReference type="ARBA" id="ARBA00022692"/>
    </source>
</evidence>
<dbReference type="GO" id="GO:0044325">
    <property type="term" value="F:transmembrane transporter binding"/>
    <property type="evidence" value="ECO:0007669"/>
    <property type="project" value="TreeGrafter"/>
</dbReference>
<evidence type="ECO:0000256" key="22">
    <source>
        <dbReference type="SAM" id="SignalP"/>
    </source>
</evidence>
<evidence type="ECO:0000256" key="3">
    <source>
        <dbReference type="ARBA" id="ARBA00022448"/>
    </source>
</evidence>
<evidence type="ECO:0000256" key="13">
    <source>
        <dbReference type="ARBA" id="ARBA00023157"/>
    </source>
</evidence>
<keyword evidence="13" id="KW-1015">Disulfide bond</keyword>
<keyword evidence="25" id="KW-1185">Reference proteome</keyword>
<keyword evidence="4" id="KW-0894">Sodium channel</keyword>
<dbReference type="PANTHER" id="PTHR10546:SF4">
    <property type="entry name" value="SODIUM CHANNEL SUBUNIT BETA-3"/>
    <property type="match status" value="1"/>
</dbReference>
<name>A0AAD7W5T4_9TELE</name>
<feature type="compositionally biased region" description="Basic and acidic residues" evidence="20">
    <location>
        <begin position="211"/>
        <end position="222"/>
    </location>
</feature>
<evidence type="ECO:0000256" key="17">
    <source>
        <dbReference type="ARBA" id="ARBA00023319"/>
    </source>
</evidence>
<keyword evidence="12 21" id="KW-0472">Membrane</keyword>
<comment type="similarity">
    <text evidence="2">Belongs to the sodium channel auxiliary subunit SCN3B (TC 8.A.17) family.</text>
</comment>
<gene>
    <name evidence="24" type="ORF">AAFF_G00204690</name>
</gene>
<dbReference type="GO" id="GO:0005272">
    <property type="term" value="F:sodium channel activity"/>
    <property type="evidence" value="ECO:0007669"/>
    <property type="project" value="UniProtKB-KW"/>
</dbReference>
<dbReference type="InterPro" id="IPR036179">
    <property type="entry name" value="Ig-like_dom_sf"/>
</dbReference>
<evidence type="ECO:0000256" key="11">
    <source>
        <dbReference type="ARBA" id="ARBA00023065"/>
    </source>
</evidence>
<dbReference type="InterPro" id="IPR027098">
    <property type="entry name" value="Na_channel_b1/b3"/>
</dbReference>
<evidence type="ECO:0000256" key="21">
    <source>
        <dbReference type="SAM" id="Phobius"/>
    </source>
</evidence>
<evidence type="ECO:0000256" key="16">
    <source>
        <dbReference type="ARBA" id="ARBA00023303"/>
    </source>
</evidence>
<dbReference type="FunFam" id="2.60.40.10:FF:000375">
    <property type="entry name" value="Sodium channel beta 1 subunit"/>
    <property type="match status" value="1"/>
</dbReference>
<keyword evidence="17" id="KW-0393">Immunoglobulin domain</keyword>
<evidence type="ECO:0000256" key="14">
    <source>
        <dbReference type="ARBA" id="ARBA00023180"/>
    </source>
</evidence>
<dbReference type="GO" id="GO:0086002">
    <property type="term" value="P:cardiac muscle cell action potential involved in contraction"/>
    <property type="evidence" value="ECO:0007669"/>
    <property type="project" value="TreeGrafter"/>
</dbReference>
<evidence type="ECO:0000256" key="7">
    <source>
        <dbReference type="ARBA" id="ARBA00022729"/>
    </source>
</evidence>
<keyword evidence="8" id="KW-0851">Voltage-gated channel</keyword>
<evidence type="ECO:0000256" key="12">
    <source>
        <dbReference type="ARBA" id="ARBA00023136"/>
    </source>
</evidence>
<dbReference type="Gene3D" id="2.60.40.10">
    <property type="entry name" value="Immunoglobulins"/>
    <property type="match status" value="1"/>
</dbReference>
<dbReference type="GO" id="GO:0001518">
    <property type="term" value="C:voltage-gated sodium channel complex"/>
    <property type="evidence" value="ECO:0007669"/>
    <property type="project" value="InterPro"/>
</dbReference>
<feature type="signal peptide" evidence="22">
    <location>
        <begin position="1"/>
        <end position="23"/>
    </location>
</feature>
<dbReference type="PROSITE" id="PS50835">
    <property type="entry name" value="IG_LIKE"/>
    <property type="match status" value="1"/>
</dbReference>
<protein>
    <recommendedName>
        <fullName evidence="18">Sodium channel regulatory subunit beta-3</fullName>
    </recommendedName>
</protein>
<sequence length="222" mass="25371">MTYRMALLSCFLLSILYVPQSEAGCAEVVSMTEAVEGETFLLGCISCKKREEVPSKSTVDWYFRAPAEEDFSLIFHHEHPFSTIHNDDFEDRLEWHGTNSADLQIASILIHNVTFNDTGTYRCTIQRVLELVHKREPEEHVTINLDVELTVVAVANRELTSVISEVMMYVLIVVLQLWLIGVLIYCYKKISAEREAYEARRALHQPNPPPDSKDNCDGVHLE</sequence>
<evidence type="ECO:0000256" key="5">
    <source>
        <dbReference type="ARBA" id="ARBA00022475"/>
    </source>
</evidence>
<comment type="caution">
    <text evidence="24">The sequence shown here is derived from an EMBL/GenBank/DDBJ whole genome shotgun (WGS) entry which is preliminary data.</text>
</comment>
<reference evidence="24" key="1">
    <citation type="journal article" date="2023" name="Science">
        <title>Genome structures resolve the early diversification of teleost fishes.</title>
        <authorList>
            <person name="Parey E."/>
            <person name="Louis A."/>
            <person name="Montfort J."/>
            <person name="Bouchez O."/>
            <person name="Roques C."/>
            <person name="Iampietro C."/>
            <person name="Lluch J."/>
            <person name="Castinel A."/>
            <person name="Donnadieu C."/>
            <person name="Desvignes T."/>
            <person name="Floi Bucao C."/>
            <person name="Jouanno E."/>
            <person name="Wen M."/>
            <person name="Mejri S."/>
            <person name="Dirks R."/>
            <person name="Jansen H."/>
            <person name="Henkel C."/>
            <person name="Chen W.J."/>
            <person name="Zahm M."/>
            <person name="Cabau C."/>
            <person name="Klopp C."/>
            <person name="Thompson A.W."/>
            <person name="Robinson-Rechavi M."/>
            <person name="Braasch I."/>
            <person name="Lecointre G."/>
            <person name="Bobe J."/>
            <person name="Postlethwait J.H."/>
            <person name="Berthelot C."/>
            <person name="Roest Crollius H."/>
            <person name="Guiguen Y."/>
        </authorList>
    </citation>
    <scope>NUCLEOTIDE SEQUENCE</scope>
    <source>
        <strain evidence="24">NC1722</strain>
    </source>
</reference>
<dbReference type="InterPro" id="IPR013783">
    <property type="entry name" value="Ig-like_fold"/>
</dbReference>
<keyword evidence="3" id="KW-0813">Transport</keyword>
<evidence type="ECO:0000256" key="15">
    <source>
        <dbReference type="ARBA" id="ARBA00023201"/>
    </source>
</evidence>
<proteinExistence type="inferred from homology"/>
<dbReference type="PANTHER" id="PTHR10546">
    <property type="entry name" value="SODIUM CHANNEL SUBUNIT BETA-1 AND 3"/>
    <property type="match status" value="1"/>
</dbReference>
<evidence type="ECO:0000256" key="8">
    <source>
        <dbReference type="ARBA" id="ARBA00022882"/>
    </source>
</evidence>
<dbReference type="InterPro" id="IPR007110">
    <property type="entry name" value="Ig-like_dom"/>
</dbReference>
<comment type="subcellular location">
    <subcellularLocation>
        <location evidence="1">Cell membrane</location>
        <topology evidence="1">Single-pass type I membrane protein</topology>
    </subcellularLocation>
</comment>
<keyword evidence="6 21" id="KW-0812">Transmembrane</keyword>
<evidence type="ECO:0000256" key="1">
    <source>
        <dbReference type="ARBA" id="ARBA00004251"/>
    </source>
</evidence>
<evidence type="ECO:0000313" key="24">
    <source>
        <dbReference type="EMBL" id="KAJ8384448.1"/>
    </source>
</evidence>
<evidence type="ECO:0000256" key="2">
    <source>
        <dbReference type="ARBA" id="ARBA00010404"/>
    </source>
</evidence>
<keyword evidence="9 21" id="KW-1133">Transmembrane helix</keyword>
<keyword evidence="16" id="KW-0407">Ion channel</keyword>
<dbReference type="Proteomes" id="UP001221898">
    <property type="component" value="Unassembled WGS sequence"/>
</dbReference>
<evidence type="ECO:0000256" key="18">
    <source>
        <dbReference type="ARBA" id="ARBA00044530"/>
    </source>
</evidence>
<keyword evidence="15" id="KW-0739">Sodium transport</keyword>
<organism evidence="24 25">
    <name type="scientific">Aldrovandia affinis</name>
    <dbReference type="NCBI Taxonomy" id="143900"/>
    <lineage>
        <taxon>Eukaryota</taxon>
        <taxon>Metazoa</taxon>
        <taxon>Chordata</taxon>
        <taxon>Craniata</taxon>
        <taxon>Vertebrata</taxon>
        <taxon>Euteleostomi</taxon>
        <taxon>Actinopterygii</taxon>
        <taxon>Neopterygii</taxon>
        <taxon>Teleostei</taxon>
        <taxon>Notacanthiformes</taxon>
        <taxon>Halosauridae</taxon>
        <taxon>Aldrovandia</taxon>
    </lineage>
</organism>
<evidence type="ECO:0000256" key="19">
    <source>
        <dbReference type="ARBA" id="ARBA00049669"/>
    </source>
</evidence>
<keyword evidence="14" id="KW-0325">Glycoprotein</keyword>
<keyword evidence="11" id="KW-0406">Ion transport</keyword>
<evidence type="ECO:0000256" key="4">
    <source>
        <dbReference type="ARBA" id="ARBA00022461"/>
    </source>
</evidence>
<feature type="domain" description="Ig-like" evidence="23">
    <location>
        <begin position="19"/>
        <end position="144"/>
    </location>
</feature>
<dbReference type="InterPro" id="IPR013106">
    <property type="entry name" value="Ig_V-set"/>
</dbReference>
<accession>A0AAD7W5T4</accession>
<dbReference type="SUPFAM" id="SSF48726">
    <property type="entry name" value="Immunoglobulin"/>
    <property type="match status" value="1"/>
</dbReference>
<keyword evidence="10" id="KW-0915">Sodium</keyword>
<feature type="transmembrane region" description="Helical" evidence="21">
    <location>
        <begin position="166"/>
        <end position="187"/>
    </location>
</feature>
<evidence type="ECO:0000313" key="25">
    <source>
        <dbReference type="Proteomes" id="UP001221898"/>
    </source>
</evidence>
<dbReference type="AlphaFoldDB" id="A0AAD7W5T4"/>
<evidence type="ECO:0000259" key="23">
    <source>
        <dbReference type="PROSITE" id="PS50835"/>
    </source>
</evidence>
<evidence type="ECO:0000256" key="9">
    <source>
        <dbReference type="ARBA" id="ARBA00022989"/>
    </source>
</evidence>
<comment type="subunit">
    <text evidence="19">A voltage-gated sodium (Nav) channel consists of an ion-conducting pore-forming alpha subunit functional on its own that is regulated by one or more beta subunits. Forms homodimers and homotrimers. SCN3B is non-covalently associated with alpha subunits and induces the formation of alpha subunit oligomers, including trimers. Interacts with SCN5A/Nav1.5; regulatory subunit of SCN5A/Nav1.5. Interacts with SCN7A/Nav2.1; probable regulatory subunit of SCN7A/Nav2.1. Interacts with SCN10A; regulatory subunit of SCN10A/Nav1.8. Interacts with NFASC; probably involved in targeting the sodium channels to the nodes of Ranvier.</text>
</comment>
<feature type="chain" id="PRO_5042297802" description="Sodium channel regulatory subunit beta-3" evidence="22">
    <location>
        <begin position="24"/>
        <end position="222"/>
    </location>
</feature>
<feature type="region of interest" description="Disordered" evidence="20">
    <location>
        <begin position="201"/>
        <end position="222"/>
    </location>
</feature>